<dbReference type="PANTHER" id="PTHR22604">
    <property type="entry name" value="OXIDOREDUCTASES"/>
    <property type="match status" value="1"/>
</dbReference>
<keyword evidence="2" id="KW-0560">Oxidoreductase</keyword>
<comment type="caution">
    <text evidence="13">The sequence shown here is derived from an EMBL/GenBank/DDBJ whole genome shotgun (WGS) entry which is preliminary data.</text>
</comment>
<dbReference type="EC" id="1.3.1.20" evidence="3"/>
<dbReference type="EC" id="1.1.1.179" evidence="4"/>
<dbReference type="Gene3D" id="3.40.50.720">
    <property type="entry name" value="NAD(P)-binding Rossmann-like Domain"/>
    <property type="match status" value="1"/>
</dbReference>
<dbReference type="Proteomes" id="UP000735302">
    <property type="component" value="Unassembled WGS sequence"/>
</dbReference>
<dbReference type="SUPFAM" id="SSF51735">
    <property type="entry name" value="NAD(P)-binding Rossmann-fold domains"/>
    <property type="match status" value="1"/>
</dbReference>
<proteinExistence type="inferred from homology"/>
<evidence type="ECO:0000256" key="4">
    <source>
        <dbReference type="ARBA" id="ARBA00038984"/>
    </source>
</evidence>
<sequence>MASPTRWGILGAGKIAMDFCTCLSALPEHQIIAVAARSKDRANQFASEFDIPKAHSSYQEVMNDPDIDIVYVSTIHINHVELSLAAINAGKNVLCEKPMSLTLEGCQKVLAAAKEKNILFVEGIWSRFFPVYKFIGEQIESGALGDVHTVQASFTQCIWTVDRISKKELGGGGLMDLGVYLAQAAELVFKGKPKLIQTQGSLSDEGVDKCAVITLKYPGNKFAQLYYDTEVSGGANSLTIRGTKGNLHIPDCFWCPDRVVMEGNQVKYFQLPTIQDKLEFINSQGFCYQIQGIRECLLKGLKECPEVSHESSETIMYILTEVQRQLGVSYDFP</sequence>
<dbReference type="Gene3D" id="3.30.360.10">
    <property type="entry name" value="Dihydrodipicolinate Reductase, domain 2"/>
    <property type="match status" value="1"/>
</dbReference>
<evidence type="ECO:0000256" key="7">
    <source>
        <dbReference type="ARBA" id="ARBA00042988"/>
    </source>
</evidence>
<dbReference type="GO" id="GO:0047115">
    <property type="term" value="F:trans-1,2-dihydrobenzene-1,2-diol dehydrogenase activity"/>
    <property type="evidence" value="ECO:0007669"/>
    <property type="project" value="UniProtKB-EC"/>
</dbReference>
<dbReference type="InterPro" id="IPR055170">
    <property type="entry name" value="GFO_IDH_MocA-like_dom"/>
</dbReference>
<comment type="catalytic activity">
    <reaction evidence="9">
        <text>(1R,2R)-1,2-dihydrobenzene-1,2-diol + NADP(+) = catechol + NADPH + H(+)</text>
        <dbReference type="Rhea" id="RHEA:16729"/>
        <dbReference type="ChEBI" id="CHEBI:10702"/>
        <dbReference type="ChEBI" id="CHEBI:15378"/>
        <dbReference type="ChEBI" id="CHEBI:18135"/>
        <dbReference type="ChEBI" id="CHEBI:57783"/>
        <dbReference type="ChEBI" id="CHEBI:58349"/>
        <dbReference type="EC" id="1.3.1.20"/>
    </reaction>
</comment>
<comment type="catalytic activity">
    <reaction evidence="10">
        <text>D-xylose + NADP(+) = D-xylono-1,5-lactone + NADPH + H(+)</text>
        <dbReference type="Rhea" id="RHEA:22000"/>
        <dbReference type="ChEBI" id="CHEBI:15378"/>
        <dbReference type="ChEBI" id="CHEBI:15867"/>
        <dbReference type="ChEBI" id="CHEBI:53455"/>
        <dbReference type="ChEBI" id="CHEBI:57783"/>
        <dbReference type="ChEBI" id="CHEBI:58349"/>
        <dbReference type="EC" id="1.1.1.179"/>
    </reaction>
</comment>
<feature type="domain" description="GFO/IDH/MocA-like oxidoreductase" evidence="12">
    <location>
        <begin position="136"/>
        <end position="247"/>
    </location>
</feature>
<accession>A0AAV4C9I9</accession>
<comment type="similarity">
    <text evidence="1">Belongs to the Gfo/Idh/MocA family.</text>
</comment>
<dbReference type="InterPro" id="IPR036291">
    <property type="entry name" value="NAD(P)-bd_dom_sf"/>
</dbReference>
<evidence type="ECO:0000259" key="11">
    <source>
        <dbReference type="Pfam" id="PF01408"/>
    </source>
</evidence>
<dbReference type="InterPro" id="IPR050984">
    <property type="entry name" value="Gfo/Idh/MocA_domain"/>
</dbReference>
<evidence type="ECO:0000256" key="9">
    <source>
        <dbReference type="ARBA" id="ARBA00047423"/>
    </source>
</evidence>
<evidence type="ECO:0000259" key="12">
    <source>
        <dbReference type="Pfam" id="PF22725"/>
    </source>
</evidence>
<keyword evidence="14" id="KW-1185">Reference proteome</keyword>
<evidence type="ECO:0000256" key="8">
    <source>
        <dbReference type="ARBA" id="ARBA00043025"/>
    </source>
</evidence>
<dbReference type="InterPro" id="IPR000683">
    <property type="entry name" value="Gfo/Idh/MocA-like_OxRdtase_N"/>
</dbReference>
<dbReference type="GO" id="GO:0000166">
    <property type="term" value="F:nucleotide binding"/>
    <property type="evidence" value="ECO:0007669"/>
    <property type="project" value="InterPro"/>
</dbReference>
<dbReference type="GO" id="GO:0047837">
    <property type="term" value="F:D-xylose 1-dehydrogenase (NADP+) activity"/>
    <property type="evidence" value="ECO:0007669"/>
    <property type="project" value="UniProtKB-EC"/>
</dbReference>
<dbReference type="Pfam" id="PF22725">
    <property type="entry name" value="GFO_IDH_MocA_C3"/>
    <property type="match status" value="1"/>
</dbReference>
<evidence type="ECO:0000256" key="3">
    <source>
        <dbReference type="ARBA" id="ARBA00038853"/>
    </source>
</evidence>
<evidence type="ECO:0000256" key="1">
    <source>
        <dbReference type="ARBA" id="ARBA00010928"/>
    </source>
</evidence>
<evidence type="ECO:0000313" key="13">
    <source>
        <dbReference type="EMBL" id="GFO27976.1"/>
    </source>
</evidence>
<evidence type="ECO:0000256" key="6">
    <source>
        <dbReference type="ARBA" id="ARBA00042926"/>
    </source>
</evidence>
<dbReference type="Pfam" id="PF01408">
    <property type="entry name" value="GFO_IDH_MocA"/>
    <property type="match status" value="1"/>
</dbReference>
<organism evidence="13 14">
    <name type="scientific">Plakobranchus ocellatus</name>
    <dbReference type="NCBI Taxonomy" id="259542"/>
    <lineage>
        <taxon>Eukaryota</taxon>
        <taxon>Metazoa</taxon>
        <taxon>Spiralia</taxon>
        <taxon>Lophotrochozoa</taxon>
        <taxon>Mollusca</taxon>
        <taxon>Gastropoda</taxon>
        <taxon>Heterobranchia</taxon>
        <taxon>Euthyneura</taxon>
        <taxon>Panpulmonata</taxon>
        <taxon>Sacoglossa</taxon>
        <taxon>Placobranchoidea</taxon>
        <taxon>Plakobranchidae</taxon>
        <taxon>Plakobranchus</taxon>
    </lineage>
</organism>
<evidence type="ECO:0000256" key="5">
    <source>
        <dbReference type="ARBA" id="ARBA00040603"/>
    </source>
</evidence>
<evidence type="ECO:0000256" key="2">
    <source>
        <dbReference type="ARBA" id="ARBA00023002"/>
    </source>
</evidence>
<reference evidence="13 14" key="1">
    <citation type="journal article" date="2021" name="Elife">
        <title>Chloroplast acquisition without the gene transfer in kleptoplastic sea slugs, Plakobranchus ocellatus.</title>
        <authorList>
            <person name="Maeda T."/>
            <person name="Takahashi S."/>
            <person name="Yoshida T."/>
            <person name="Shimamura S."/>
            <person name="Takaki Y."/>
            <person name="Nagai Y."/>
            <person name="Toyoda A."/>
            <person name="Suzuki Y."/>
            <person name="Arimoto A."/>
            <person name="Ishii H."/>
            <person name="Satoh N."/>
            <person name="Nishiyama T."/>
            <person name="Hasebe M."/>
            <person name="Maruyama T."/>
            <person name="Minagawa J."/>
            <person name="Obokata J."/>
            <person name="Shigenobu S."/>
        </authorList>
    </citation>
    <scope>NUCLEOTIDE SEQUENCE [LARGE SCALE GENOMIC DNA]</scope>
</reference>
<dbReference type="PANTHER" id="PTHR22604:SF105">
    <property type="entry name" value="TRANS-1,2-DIHYDROBENZENE-1,2-DIOL DEHYDROGENASE"/>
    <property type="match status" value="1"/>
</dbReference>
<dbReference type="AlphaFoldDB" id="A0AAV4C9I9"/>
<dbReference type="SUPFAM" id="SSF55347">
    <property type="entry name" value="Glyceraldehyde-3-phosphate dehydrogenase-like, C-terminal domain"/>
    <property type="match status" value="1"/>
</dbReference>
<evidence type="ECO:0000313" key="14">
    <source>
        <dbReference type="Proteomes" id="UP000735302"/>
    </source>
</evidence>
<feature type="domain" description="Gfo/Idh/MocA-like oxidoreductase N-terminal" evidence="11">
    <location>
        <begin position="6"/>
        <end position="119"/>
    </location>
</feature>
<evidence type="ECO:0000256" key="10">
    <source>
        <dbReference type="ARBA" id="ARBA00049233"/>
    </source>
</evidence>
<dbReference type="EMBL" id="BLXT01005987">
    <property type="protein sequence ID" value="GFO27976.1"/>
    <property type="molecule type" value="Genomic_DNA"/>
</dbReference>
<gene>
    <name evidence="13" type="ORF">PoB_005448100</name>
</gene>
<protein>
    <recommendedName>
        <fullName evidence="5">Trans-1,2-dihydrobenzene-1,2-diol dehydrogenase</fullName>
        <ecNumber evidence="4">1.1.1.179</ecNumber>
        <ecNumber evidence="3">1.3.1.20</ecNumber>
    </recommendedName>
    <alternativeName>
        <fullName evidence="8">D-xylose 1-dehydrogenase</fullName>
    </alternativeName>
    <alternativeName>
        <fullName evidence="7">D-xylose-NADP dehydrogenase</fullName>
    </alternativeName>
    <alternativeName>
        <fullName evidence="6">Dimeric dihydrodiol dehydrogenase</fullName>
    </alternativeName>
</protein>
<name>A0AAV4C9I9_9GAST</name>